<keyword evidence="2" id="KW-1185">Reference proteome</keyword>
<dbReference type="OrthoDB" id="299997at2759"/>
<proteinExistence type="predicted"/>
<dbReference type="AlphaFoldDB" id="A0A7I8WD27"/>
<accession>A0A7I8WD27</accession>
<gene>
    <name evidence="1" type="ORF">DGYR_LOCUS13353</name>
</gene>
<evidence type="ECO:0000313" key="1">
    <source>
        <dbReference type="EMBL" id="CAD5126067.1"/>
    </source>
</evidence>
<protein>
    <submittedName>
        <fullName evidence="1">Uncharacterized protein</fullName>
    </submittedName>
</protein>
<dbReference type="Proteomes" id="UP000549394">
    <property type="component" value="Unassembled WGS sequence"/>
</dbReference>
<reference evidence="1 2" key="1">
    <citation type="submission" date="2020-08" db="EMBL/GenBank/DDBJ databases">
        <authorList>
            <person name="Hejnol A."/>
        </authorList>
    </citation>
    <scope>NUCLEOTIDE SEQUENCE [LARGE SCALE GENOMIC DNA]</scope>
</reference>
<evidence type="ECO:0000313" key="2">
    <source>
        <dbReference type="Proteomes" id="UP000549394"/>
    </source>
</evidence>
<sequence>MQNVESIVRSSHAEKFTSVDHLSFWFGMSKHGNHWKWERFGNETMIFDQMMYGIIYGRVFPSCLDYTQATLNIYQIVETQIMTTSNNATADGLICRADYEKGPENVIEGDPHIIQKLLKSEEKFCYDLIGKSGDVFTLIDDRASEATVMAELKDDYYFHKVILISGKDRIVISADYGVVGEKKMSWSAGDGMKLFKKGIAIAKKDSLFYVLLGVNDLYGIKIVRKQKDWGYYIDVLFDQRKGIQNINSLSGGLFGWVQSGDYEFNFPVQSHTEGKKLRGSIQVRGKLFDAFYIIGLDGKPCWSLPIDHILYPRNSNHFRL</sequence>
<dbReference type="EMBL" id="CAJFCJ010000031">
    <property type="protein sequence ID" value="CAD5126067.1"/>
    <property type="molecule type" value="Genomic_DNA"/>
</dbReference>
<organism evidence="1 2">
    <name type="scientific">Dimorphilus gyrociliatus</name>
    <dbReference type="NCBI Taxonomy" id="2664684"/>
    <lineage>
        <taxon>Eukaryota</taxon>
        <taxon>Metazoa</taxon>
        <taxon>Spiralia</taxon>
        <taxon>Lophotrochozoa</taxon>
        <taxon>Annelida</taxon>
        <taxon>Polychaeta</taxon>
        <taxon>Polychaeta incertae sedis</taxon>
        <taxon>Dinophilidae</taxon>
        <taxon>Dimorphilus</taxon>
    </lineage>
</organism>
<comment type="caution">
    <text evidence="1">The sequence shown here is derived from an EMBL/GenBank/DDBJ whole genome shotgun (WGS) entry which is preliminary data.</text>
</comment>
<name>A0A7I8WD27_9ANNE</name>